<dbReference type="InterPro" id="IPR045851">
    <property type="entry name" value="AMP-bd_C_sf"/>
</dbReference>
<comment type="caution">
    <text evidence="5">The sequence shown here is derived from an EMBL/GenBank/DDBJ whole genome shotgun (WGS) entry which is preliminary data.</text>
</comment>
<dbReference type="PROSITE" id="PS00455">
    <property type="entry name" value="AMP_BINDING"/>
    <property type="match status" value="1"/>
</dbReference>
<dbReference type="FunFam" id="3.30.300.30:FF:000008">
    <property type="entry name" value="2,3-dihydroxybenzoate-AMP ligase"/>
    <property type="match status" value="1"/>
</dbReference>
<dbReference type="Gene3D" id="3.40.50.12780">
    <property type="entry name" value="N-terminal domain of ligase-like"/>
    <property type="match status" value="1"/>
</dbReference>
<keyword evidence="2 5" id="KW-0436">Ligase</keyword>
<dbReference type="InterPro" id="IPR025110">
    <property type="entry name" value="AMP-bd_C"/>
</dbReference>
<dbReference type="InterPro" id="IPR000873">
    <property type="entry name" value="AMP-dep_synth/lig_dom"/>
</dbReference>
<dbReference type="PANTHER" id="PTHR43767">
    <property type="entry name" value="LONG-CHAIN-FATTY-ACID--COA LIGASE"/>
    <property type="match status" value="1"/>
</dbReference>
<feature type="domain" description="AMP-dependent synthetase/ligase" evidence="3">
    <location>
        <begin position="9"/>
        <end position="366"/>
    </location>
</feature>
<protein>
    <submittedName>
        <fullName evidence="5">O-succinylbenzoate--CoA ligase</fullName>
    </submittedName>
</protein>
<feature type="domain" description="AMP-binding enzyme C-terminal" evidence="4">
    <location>
        <begin position="416"/>
        <end position="491"/>
    </location>
</feature>
<gene>
    <name evidence="5" type="ORF">N780_02060</name>
</gene>
<proteinExistence type="inferred from homology"/>
<keyword evidence="6" id="KW-1185">Reference proteome</keyword>
<accession>A0A0A2UZZ2</accession>
<dbReference type="InterPro" id="IPR020845">
    <property type="entry name" value="AMP-binding_CS"/>
</dbReference>
<organism evidence="5 6">
    <name type="scientific">Pontibacillus chungwhensis BH030062</name>
    <dbReference type="NCBI Taxonomy" id="1385513"/>
    <lineage>
        <taxon>Bacteria</taxon>
        <taxon>Bacillati</taxon>
        <taxon>Bacillota</taxon>
        <taxon>Bacilli</taxon>
        <taxon>Bacillales</taxon>
        <taxon>Bacillaceae</taxon>
        <taxon>Pontibacillus</taxon>
    </lineage>
</organism>
<evidence type="ECO:0000313" key="6">
    <source>
        <dbReference type="Proteomes" id="UP000030153"/>
    </source>
</evidence>
<dbReference type="AlphaFoldDB" id="A0A0A2UZZ2"/>
<reference evidence="5 6" key="1">
    <citation type="submission" date="2013-08" db="EMBL/GenBank/DDBJ databases">
        <title>Genome of Pontibacillus chungwhensis.</title>
        <authorList>
            <person name="Wang Q."/>
            <person name="Wang G."/>
        </authorList>
    </citation>
    <scope>NUCLEOTIDE SEQUENCE [LARGE SCALE GENOMIC DNA]</scope>
    <source>
        <strain evidence="5 6">BH030062</strain>
    </source>
</reference>
<comment type="similarity">
    <text evidence="1">Belongs to the ATP-dependent AMP-binding enzyme family.</text>
</comment>
<dbReference type="InterPro" id="IPR050237">
    <property type="entry name" value="ATP-dep_AMP-bd_enzyme"/>
</dbReference>
<dbReference type="NCBIfam" id="NF004837">
    <property type="entry name" value="PRK06187.1"/>
    <property type="match status" value="1"/>
</dbReference>
<dbReference type="InterPro" id="IPR042099">
    <property type="entry name" value="ANL_N_sf"/>
</dbReference>
<dbReference type="EMBL" id="AVBG01000003">
    <property type="protein sequence ID" value="KGP92328.1"/>
    <property type="molecule type" value="Genomic_DNA"/>
</dbReference>
<dbReference type="eggNOG" id="COG0318">
    <property type="taxonomic scope" value="Bacteria"/>
</dbReference>
<evidence type="ECO:0000256" key="1">
    <source>
        <dbReference type="ARBA" id="ARBA00006432"/>
    </source>
</evidence>
<dbReference type="OrthoDB" id="9765680at2"/>
<dbReference type="SUPFAM" id="SSF56801">
    <property type="entry name" value="Acetyl-CoA synthetase-like"/>
    <property type="match status" value="1"/>
</dbReference>
<dbReference type="Proteomes" id="UP000030153">
    <property type="component" value="Unassembled WGS sequence"/>
</dbReference>
<dbReference type="STRING" id="1385513.N780_02060"/>
<dbReference type="PANTHER" id="PTHR43767:SF1">
    <property type="entry name" value="NONRIBOSOMAL PEPTIDE SYNTHASE PES1 (EUROFUNG)-RELATED"/>
    <property type="match status" value="1"/>
</dbReference>
<dbReference type="GO" id="GO:0016878">
    <property type="term" value="F:acid-thiol ligase activity"/>
    <property type="evidence" value="ECO:0007669"/>
    <property type="project" value="UniProtKB-ARBA"/>
</dbReference>
<name>A0A0A2UZZ2_9BACI</name>
<dbReference type="Gene3D" id="3.30.300.30">
    <property type="match status" value="1"/>
</dbReference>
<evidence type="ECO:0000313" key="5">
    <source>
        <dbReference type="EMBL" id="KGP92328.1"/>
    </source>
</evidence>
<sequence>MNGSELLAMQARRSPHQEAIVSNGNRVTYEEWNHSVNQLANGLATLGVGKGEKVVLHMPNTEEFLYTYFAVQRLDAVVVPINAKLVYDEILYIVEHSDAKAFLTHDLLFPQVAPLADSNLICLKTGGAEDGWRSIEALMKASPDTPRTSTTTEDDEVALLYTSGTTGKPKGVLFTNRNIQTVATMMAIEMKMEPDSRVLHMMPLSHSAPLHLFMMSTTYVGATHILAPTFSPELLLDLVSKEHVTHFFGAPVAYLLTAKHPNVKDYDLSSMQYWVYGGAPLGTEEVEFVKEQFQTDRLMCVYGLTEAGPNGTLLLPEEHKGKSGSIGRRPALNSEIELVDENGEPARPGEVGEIVLKGKGVMKGYYKDPEKTHEVLRNGWLYTGDVGKRDEDGFFWVIDRKKDIIISGGVNIFPKEIEEVLQAHPSVAEVAVVGIPHPDWGETVKAFVVPQNGIEPSPQELSSFLEGKVAGYKIPRVYENLEALPRNATGKLLKHQLRQAEAVKEV</sequence>
<evidence type="ECO:0000259" key="4">
    <source>
        <dbReference type="Pfam" id="PF13193"/>
    </source>
</evidence>
<dbReference type="RefSeq" id="WP_036781592.1">
    <property type="nucleotide sequence ID" value="NZ_AVBG01000003.1"/>
</dbReference>
<evidence type="ECO:0000256" key="2">
    <source>
        <dbReference type="ARBA" id="ARBA00022598"/>
    </source>
</evidence>
<dbReference type="Pfam" id="PF13193">
    <property type="entry name" value="AMP-binding_C"/>
    <property type="match status" value="1"/>
</dbReference>
<evidence type="ECO:0000259" key="3">
    <source>
        <dbReference type="Pfam" id="PF00501"/>
    </source>
</evidence>
<dbReference type="Pfam" id="PF00501">
    <property type="entry name" value="AMP-binding"/>
    <property type="match status" value="1"/>
</dbReference>